<dbReference type="eggNOG" id="COG1683">
    <property type="taxonomic scope" value="Bacteria"/>
</dbReference>
<dbReference type="RefSeq" id="WP_013175300.1">
    <property type="nucleotide sequence ID" value="NC_014220.1"/>
</dbReference>
<dbReference type="PANTHER" id="PTHR30087:SF1">
    <property type="entry name" value="HYPOTHETICAL CYTOSOLIC PROTEIN"/>
    <property type="match status" value="1"/>
</dbReference>
<sequence>MILISACLCGCKCTYKGTSHYHPVFYKLYKEGKAVVACPERLGGLPVPRSPAEIVGGDGSSVLKGLARVITKEGRDVTPCFLRGAKETLRIARDAGAIVAVLKSRSPSCGVGQVYDGTFSGNLRGGNGVTSALLKEYGLAIMNDEEFLLRQEEMKEGL</sequence>
<proteinExistence type="predicted"/>
<dbReference type="InterPro" id="IPR007553">
    <property type="entry name" value="2-thiour_desulf"/>
</dbReference>
<name>D7CMG3_SYNLT</name>
<dbReference type="KEGG" id="slp:Slip_1121"/>
<dbReference type="AlphaFoldDB" id="D7CMG3"/>
<gene>
    <name evidence="1" type="ordered locus">Slip_1121</name>
</gene>
<protein>
    <submittedName>
        <fullName evidence="1">Uncharacterized protein</fullName>
    </submittedName>
</protein>
<dbReference type="PANTHER" id="PTHR30087">
    <property type="entry name" value="INNER MEMBRANE PROTEIN"/>
    <property type="match status" value="1"/>
</dbReference>
<dbReference type="STRING" id="643648.Slip_1121"/>
<dbReference type="EMBL" id="CP002048">
    <property type="protein sequence ID" value="ADI01898.1"/>
    <property type="molecule type" value="Genomic_DNA"/>
</dbReference>
<reference evidence="2" key="1">
    <citation type="journal article" date="2010" name="Stand. Genomic Sci.">
        <title>Complete genome sequence of Syntrophothermus lipocalidus type strain (TGB-C1T).</title>
        <authorList>
            <consortium name="US DOE Joint Genome Institute (JGI-PGF)"/>
            <person name="Djao O."/>
            <person name="Zhang X."/>
            <person name="Lucas S."/>
            <person name="Lapidus A."/>
            <person name="Glavina Del Rio T."/>
            <person name="Nolan M."/>
            <person name="Tice H."/>
            <person name="Cheng J."/>
            <person name="Han C."/>
            <person name="Tapia R."/>
            <person name="Goodwin L."/>
            <person name="Pitluck S."/>
            <person name="Liolios K."/>
            <person name="Ivanova N."/>
            <person name="Mavromatis K."/>
            <person name="Mikhailova N."/>
            <person name="Ovchinnikova G."/>
            <person name="Pati A."/>
            <person name="Brambilla E."/>
            <person name="Chen A."/>
            <person name="Palaniappan K."/>
            <person name="Land M."/>
            <person name="Hauser L."/>
            <person name="Chang Y."/>
            <person name="Jeffries C."/>
            <person name="Rohde M."/>
            <person name="Sikorski J."/>
            <person name="Spring S."/>
            <person name="Goker M."/>
            <person name="Detter J."/>
            <person name="Woyke T."/>
            <person name="Bristow J."/>
            <person name="Eisen J."/>
            <person name="Markowitz V."/>
            <person name="Hugenholtz P."/>
            <person name="Kyrpides N."/>
            <person name="Klenk H."/>
        </authorList>
    </citation>
    <scope>NUCLEOTIDE SEQUENCE [LARGE SCALE GENOMIC DNA]</scope>
    <source>
        <strain evidence="2">DSM 12680 / TGB-C1</strain>
    </source>
</reference>
<reference evidence="1 2" key="2">
    <citation type="journal article" date="2010" name="Stand. Genomic Sci.">
        <title>Complete genome sequence of Syntrophothermus lipocalidus type strain (TGB-C1).</title>
        <authorList>
            <person name="Djao O.D."/>
            <person name="Zhang X."/>
            <person name="Lucas S."/>
            <person name="Lapidus A."/>
            <person name="Del Rio T.G."/>
            <person name="Nolan M."/>
            <person name="Tice H."/>
            <person name="Cheng J.F."/>
            <person name="Han C."/>
            <person name="Tapia R."/>
            <person name="Goodwin L."/>
            <person name="Pitluck S."/>
            <person name="Liolios K."/>
            <person name="Ivanova N."/>
            <person name="Mavromatis K."/>
            <person name="Mikhailova N."/>
            <person name="Ovchinnikova G."/>
            <person name="Pati A."/>
            <person name="Brambilla E."/>
            <person name="Chen A."/>
            <person name="Palaniappan K."/>
            <person name="Land M."/>
            <person name="Hauser L."/>
            <person name="Chang Y.J."/>
            <person name="Jeffries C.D."/>
            <person name="Rohde M."/>
            <person name="Sikorski J."/>
            <person name="Spring S."/>
            <person name="Goker M."/>
            <person name="Detter J.C."/>
            <person name="Woyke T."/>
            <person name="Bristow J."/>
            <person name="Eisen J.A."/>
            <person name="Markowitz V."/>
            <person name="Hugenholtz P."/>
            <person name="Kyrpides N.C."/>
            <person name="Klenk H.P."/>
        </authorList>
    </citation>
    <scope>NUCLEOTIDE SEQUENCE [LARGE SCALE GENOMIC DNA]</scope>
    <source>
        <strain evidence="2">DSM 12680 / TGB-C1</strain>
    </source>
</reference>
<accession>D7CMG3</accession>
<dbReference type="Proteomes" id="UP000000378">
    <property type="component" value="Chromosome"/>
</dbReference>
<dbReference type="HOGENOM" id="CLU_076318_1_1_9"/>
<evidence type="ECO:0000313" key="2">
    <source>
        <dbReference type="Proteomes" id="UP000000378"/>
    </source>
</evidence>
<organism evidence="1 2">
    <name type="scientific">Syntrophothermus lipocalidus (strain DSM 12680 / TGB-C1)</name>
    <dbReference type="NCBI Taxonomy" id="643648"/>
    <lineage>
        <taxon>Bacteria</taxon>
        <taxon>Bacillati</taxon>
        <taxon>Bacillota</taxon>
        <taxon>Clostridia</taxon>
        <taxon>Eubacteriales</taxon>
        <taxon>Syntrophomonadaceae</taxon>
        <taxon>Syntrophothermus</taxon>
    </lineage>
</organism>
<evidence type="ECO:0000313" key="1">
    <source>
        <dbReference type="EMBL" id="ADI01898.1"/>
    </source>
</evidence>
<keyword evidence="2" id="KW-1185">Reference proteome</keyword>
<dbReference type="Pfam" id="PF04463">
    <property type="entry name" value="2-thiour_desulf"/>
    <property type="match status" value="1"/>
</dbReference>
<dbReference type="OrthoDB" id="9797779at2"/>